<comment type="caution">
    <text evidence="1">The sequence shown here is derived from an EMBL/GenBank/DDBJ whole genome shotgun (WGS) entry which is preliminary data.</text>
</comment>
<protein>
    <submittedName>
        <fullName evidence="1">Uncharacterized protein</fullName>
    </submittedName>
</protein>
<keyword evidence="2" id="KW-1185">Reference proteome</keyword>
<dbReference type="EMBL" id="BAABAO010000011">
    <property type="protein sequence ID" value="GAA4133918.1"/>
    <property type="molecule type" value="Genomic_DNA"/>
</dbReference>
<sequence length="150" mass="17131">MIFTTSFKHTSSVLYLVEFENSNVVETVEKLKILRDKVANKISTGKHVGAPIYTADVELALNTLKEIIDYYKTITGVTELSEGIKIYTMINHVRSNERTDVKTLAKEVIAEVLKPEMELTNLSKKEKIKLGAEIKSQERKMESLKRQEKQ</sequence>
<reference evidence="2" key="1">
    <citation type="journal article" date="2019" name="Int. J. Syst. Evol. Microbiol.">
        <title>The Global Catalogue of Microorganisms (GCM) 10K type strain sequencing project: providing services to taxonomists for standard genome sequencing and annotation.</title>
        <authorList>
            <consortium name="The Broad Institute Genomics Platform"/>
            <consortium name="The Broad Institute Genome Sequencing Center for Infectious Disease"/>
            <person name="Wu L."/>
            <person name="Ma J."/>
        </authorList>
    </citation>
    <scope>NUCLEOTIDE SEQUENCE [LARGE SCALE GENOMIC DNA]</scope>
    <source>
        <strain evidence="2">JCM 17386</strain>
    </source>
</reference>
<proteinExistence type="predicted"/>
<evidence type="ECO:0000313" key="1">
    <source>
        <dbReference type="EMBL" id="GAA4133918.1"/>
    </source>
</evidence>
<name>A0ABP7YC45_9FLAO</name>
<accession>A0ABP7YC45</accession>
<organism evidence="1 2">
    <name type="scientific">Flavobacterium chungbukense</name>
    <dbReference type="NCBI Taxonomy" id="877464"/>
    <lineage>
        <taxon>Bacteria</taxon>
        <taxon>Pseudomonadati</taxon>
        <taxon>Bacteroidota</taxon>
        <taxon>Flavobacteriia</taxon>
        <taxon>Flavobacteriales</taxon>
        <taxon>Flavobacteriaceae</taxon>
        <taxon>Flavobacterium</taxon>
    </lineage>
</organism>
<dbReference type="Proteomes" id="UP001501333">
    <property type="component" value="Unassembled WGS sequence"/>
</dbReference>
<gene>
    <name evidence="1" type="ORF">GCM10022250_28160</name>
</gene>
<dbReference type="RefSeq" id="WP_229355644.1">
    <property type="nucleotide sequence ID" value="NZ_BAABAO010000011.1"/>
</dbReference>
<evidence type="ECO:0000313" key="2">
    <source>
        <dbReference type="Proteomes" id="UP001501333"/>
    </source>
</evidence>